<feature type="domain" description="Transcription factor DP C-terminal" evidence="10">
    <location>
        <begin position="165"/>
        <end position="324"/>
    </location>
</feature>
<proteinExistence type="inferred from homology"/>
<dbReference type="InterPro" id="IPR014889">
    <property type="entry name" value="Transc_factor_DP_C"/>
</dbReference>
<keyword evidence="3 7" id="KW-0805">Transcription regulation</keyword>
<dbReference type="GO" id="GO:0012501">
    <property type="term" value="P:programmed cell death"/>
    <property type="evidence" value="ECO:0007669"/>
    <property type="project" value="EnsemblMetazoa"/>
</dbReference>
<dbReference type="SUPFAM" id="SSF144074">
    <property type="entry name" value="E2F-DP heterodimerization region"/>
    <property type="match status" value="1"/>
</dbReference>
<keyword evidence="6 7" id="KW-0539">Nucleus</keyword>
<dbReference type="SMART" id="SM01372">
    <property type="entry name" value="E2F_TDP"/>
    <property type="match status" value="1"/>
</dbReference>
<dbReference type="GO" id="GO:0016020">
    <property type="term" value="C:membrane"/>
    <property type="evidence" value="ECO:0007669"/>
    <property type="project" value="InterPro"/>
</dbReference>
<dbReference type="GO" id="GO:0008406">
    <property type="term" value="P:gonad development"/>
    <property type="evidence" value="ECO:0007669"/>
    <property type="project" value="EnsemblMetazoa"/>
</dbReference>
<evidence type="ECO:0000313" key="13">
    <source>
        <dbReference type="Proteomes" id="UP000008281"/>
    </source>
</evidence>
<name>E3N3A7_CAERE</name>
<dbReference type="OMA" id="DIRWIGL"/>
<evidence type="ECO:0000256" key="2">
    <source>
        <dbReference type="ARBA" id="ARBA00010940"/>
    </source>
</evidence>
<dbReference type="HOGENOM" id="CLU_464018_0_0_1"/>
<dbReference type="GO" id="GO:0051302">
    <property type="term" value="P:regulation of cell division"/>
    <property type="evidence" value="ECO:0007669"/>
    <property type="project" value="EnsemblMetazoa"/>
</dbReference>
<dbReference type="SUPFAM" id="SSF46785">
    <property type="entry name" value="Winged helix' DNA-binding domain"/>
    <property type="match status" value="1"/>
</dbReference>
<dbReference type="OrthoDB" id="552115at2759"/>
<dbReference type="CDD" id="cd14458">
    <property type="entry name" value="DP_DD"/>
    <property type="match status" value="1"/>
</dbReference>
<dbReference type="GO" id="GO:0000981">
    <property type="term" value="F:DNA-binding transcription factor activity, RNA polymerase II-specific"/>
    <property type="evidence" value="ECO:0007669"/>
    <property type="project" value="TreeGrafter"/>
</dbReference>
<evidence type="ECO:0000256" key="4">
    <source>
        <dbReference type="ARBA" id="ARBA00023125"/>
    </source>
</evidence>
<dbReference type="InterPro" id="IPR003316">
    <property type="entry name" value="E2F_WHTH_DNA-bd_dom"/>
</dbReference>
<dbReference type="Proteomes" id="UP000008281">
    <property type="component" value="Unassembled WGS sequence"/>
</dbReference>
<dbReference type="InterPro" id="IPR036388">
    <property type="entry name" value="WH-like_DNA-bd_sf"/>
</dbReference>
<keyword evidence="4 7" id="KW-0238">DNA-binding</keyword>
<accession>E3N3A7</accession>
<dbReference type="AlphaFoldDB" id="E3N3A7"/>
<comment type="similarity">
    <text evidence="2 7">Belongs to the E2F/DP family.</text>
</comment>
<dbReference type="GO" id="GO:0016192">
    <property type="term" value="P:vesicle-mediated transport"/>
    <property type="evidence" value="ECO:0007669"/>
    <property type="project" value="InterPro"/>
</dbReference>
<dbReference type="SUPFAM" id="SSF47661">
    <property type="entry name" value="t-snare proteins"/>
    <property type="match status" value="1"/>
</dbReference>
<dbReference type="InterPro" id="IPR015648">
    <property type="entry name" value="Transcrpt_fac_DP"/>
</dbReference>
<evidence type="ECO:0000259" key="10">
    <source>
        <dbReference type="SMART" id="SM01138"/>
    </source>
</evidence>
<evidence type="ECO:0000313" key="12">
    <source>
        <dbReference type="EMBL" id="EFO84553.1"/>
    </source>
</evidence>
<evidence type="ECO:0000259" key="11">
    <source>
        <dbReference type="SMART" id="SM01372"/>
    </source>
</evidence>
<dbReference type="InterPro" id="IPR038168">
    <property type="entry name" value="TF_DP_C_sf"/>
</dbReference>
<dbReference type="InterPro" id="IPR010989">
    <property type="entry name" value="SNARE"/>
</dbReference>
<keyword evidence="5 7" id="KW-0804">Transcription</keyword>
<dbReference type="PANTHER" id="PTHR12548">
    <property type="entry name" value="TRANSCRIPTION FACTOR DP"/>
    <property type="match status" value="1"/>
</dbReference>
<organism evidence="13">
    <name type="scientific">Caenorhabditis remanei</name>
    <name type="common">Caenorhabditis vulgaris</name>
    <dbReference type="NCBI Taxonomy" id="31234"/>
    <lineage>
        <taxon>Eukaryota</taxon>
        <taxon>Metazoa</taxon>
        <taxon>Ecdysozoa</taxon>
        <taxon>Nematoda</taxon>
        <taxon>Chromadorea</taxon>
        <taxon>Rhabditida</taxon>
        <taxon>Rhabditina</taxon>
        <taxon>Rhabditomorpha</taxon>
        <taxon>Rhabditoidea</taxon>
        <taxon>Rhabditidae</taxon>
        <taxon>Peloderinae</taxon>
        <taxon>Caenorhabditis</taxon>
    </lineage>
</organism>
<dbReference type="FunFam" id="1.10.10.10:FF:000360">
    <property type="entry name" value="Transcription factor Dp-1, a"/>
    <property type="match status" value="1"/>
</dbReference>
<evidence type="ECO:0000256" key="3">
    <source>
        <dbReference type="ARBA" id="ARBA00023015"/>
    </source>
</evidence>
<keyword evidence="8" id="KW-0175">Coiled coil</keyword>
<dbReference type="GO" id="GO:0035189">
    <property type="term" value="C:Rb-E2F complex"/>
    <property type="evidence" value="ECO:0007669"/>
    <property type="project" value="EnsemblMetazoa"/>
</dbReference>
<dbReference type="GO" id="GO:0045787">
    <property type="term" value="P:positive regulation of cell cycle"/>
    <property type="evidence" value="ECO:0007669"/>
    <property type="project" value="EnsemblMetazoa"/>
</dbReference>
<protein>
    <submittedName>
        <fullName evidence="12">CRE-DPL-1 protein</fullName>
    </submittedName>
</protein>
<dbReference type="PANTHER" id="PTHR12548:SF9">
    <property type="entry name" value="TRANSCRIPTION FACTOR DP"/>
    <property type="match status" value="1"/>
</dbReference>
<dbReference type="GO" id="GO:0040027">
    <property type="term" value="P:negative regulation of vulval development"/>
    <property type="evidence" value="ECO:0007669"/>
    <property type="project" value="EnsemblMetazoa"/>
</dbReference>
<evidence type="ECO:0000256" key="9">
    <source>
        <dbReference type="SAM" id="MobiDB-lite"/>
    </source>
</evidence>
<feature type="region of interest" description="Disordered" evidence="9">
    <location>
        <begin position="1"/>
        <end position="25"/>
    </location>
</feature>
<dbReference type="InterPro" id="IPR036390">
    <property type="entry name" value="WH_DNA-bd_sf"/>
</dbReference>
<keyword evidence="13" id="KW-1185">Reference proteome</keyword>
<dbReference type="InParanoid" id="E3N3A7"/>
<evidence type="ECO:0000256" key="8">
    <source>
        <dbReference type="SAM" id="Coils"/>
    </source>
</evidence>
<dbReference type="STRING" id="31234.E3N3A7"/>
<sequence length="613" mass="69136">MNPTYDQRHMQLSQNRPQTSGSTKRYVQMPTGMPRQPLYPADDHFNDTQSAWDEPSSNVGGGGGGGVVSSQQNDKPTGLRHFSTKVCEKVKEKGLTNYNEVADELVSDYFQNNLMKQIDVVKQEYDMKNIRRRVYDALNVLLAMNIITKNKKDIRWIGLPASASQEISRLEEEKARREASIKSKRETLKEMILQIVSYKNLVAKNREAQRKNGEPNADTILHLPFLMIHTHKDTNVECSVSADKSEFLFSFDRKFKIHDDFEVLKSEVSYFCNDFLTILISELNLTCSLNTSNPTDEEVKIAKSYLPSLHQNYVDEIISNNKKQEIEREENKKRLLAQQHSQLQLQYYEQDDSEMSQVPNAGRYNRQLQEHLMNDGSEDRSAADGIMEREDEMEKSVHQGNTAIRVGPLYSNYSPQKLLRQQANSSNTPLQAPQPTRRYYVQKNPTPQMRREMSPAIRTVARPYPAGGARMAAGGSVTGGVKYYVPGASTSLHPAPRYGQPSSSSTQQRVVYSSGSGIPTQLAPGQRIVTQRIVTPGGPHPPGTIVRKVIRKIVVNSGTNQAGGLKQSAAQQVIQKKMMEQEMIERKPEQPMTSAQAAALIQHPPPAEYDYFE</sequence>
<feature type="region of interest" description="Disordered" evidence="9">
    <location>
        <begin position="585"/>
        <end position="613"/>
    </location>
</feature>
<feature type="compositionally biased region" description="Polar residues" evidence="9">
    <location>
        <begin position="47"/>
        <end position="58"/>
    </location>
</feature>
<evidence type="ECO:0000256" key="5">
    <source>
        <dbReference type="ARBA" id="ARBA00023163"/>
    </source>
</evidence>
<dbReference type="InterPro" id="IPR037241">
    <property type="entry name" value="E2F-DP_heterodim"/>
</dbReference>
<dbReference type="GO" id="GO:0070176">
    <property type="term" value="C:DRM complex"/>
    <property type="evidence" value="ECO:0007669"/>
    <property type="project" value="EnsemblMetazoa"/>
</dbReference>
<dbReference type="Gene3D" id="1.20.140.80">
    <property type="entry name" value="Transcription factor DP"/>
    <property type="match status" value="1"/>
</dbReference>
<dbReference type="GO" id="GO:0046580">
    <property type="term" value="P:negative regulation of Ras protein signal transduction"/>
    <property type="evidence" value="ECO:0007669"/>
    <property type="project" value="EnsemblMetazoa"/>
</dbReference>
<feature type="region of interest" description="Disordered" evidence="9">
    <location>
        <begin position="43"/>
        <end position="79"/>
    </location>
</feature>
<dbReference type="Pfam" id="PF08781">
    <property type="entry name" value="DP"/>
    <property type="match status" value="1"/>
</dbReference>
<evidence type="ECO:0000256" key="6">
    <source>
        <dbReference type="ARBA" id="ARBA00023242"/>
    </source>
</evidence>
<feature type="coiled-coil region" evidence="8">
    <location>
        <begin position="319"/>
        <end position="346"/>
    </location>
</feature>
<dbReference type="EMBL" id="DS268518">
    <property type="protein sequence ID" value="EFO84553.1"/>
    <property type="molecule type" value="Genomic_DNA"/>
</dbReference>
<dbReference type="GO" id="GO:0042659">
    <property type="term" value="P:regulation of cell fate specification"/>
    <property type="evidence" value="ECO:0007669"/>
    <property type="project" value="EnsemblMetazoa"/>
</dbReference>
<dbReference type="Pfam" id="PF02319">
    <property type="entry name" value="WHD_E2F_TDP"/>
    <property type="match status" value="1"/>
</dbReference>
<dbReference type="eggNOG" id="KOG2829">
    <property type="taxonomic scope" value="Eukaryota"/>
</dbReference>
<gene>
    <name evidence="12" type="primary">Cre-dpl-1</name>
    <name evidence="12" type="ORF">CRE_22580</name>
</gene>
<reference evidence="12" key="1">
    <citation type="submission" date="2007-07" db="EMBL/GenBank/DDBJ databases">
        <title>PCAP assembly of the Caenorhabditis remanei genome.</title>
        <authorList>
            <consortium name="The Caenorhabditis remanei Sequencing Consortium"/>
            <person name="Wilson R.K."/>
        </authorList>
    </citation>
    <scope>NUCLEOTIDE SEQUENCE [LARGE SCALE GENOMIC DNA]</scope>
    <source>
        <strain evidence="12">PB4641</strain>
    </source>
</reference>
<evidence type="ECO:0000256" key="7">
    <source>
        <dbReference type="RuleBase" id="RU003796"/>
    </source>
</evidence>
<comment type="subcellular location">
    <subcellularLocation>
        <location evidence="1 7">Nucleus</location>
    </subcellularLocation>
</comment>
<dbReference type="Gene3D" id="1.10.10.10">
    <property type="entry name" value="Winged helix-like DNA-binding domain superfamily/Winged helix DNA-binding domain"/>
    <property type="match status" value="1"/>
</dbReference>
<dbReference type="FunCoup" id="E3N3A7">
    <property type="interactions" value="634"/>
</dbReference>
<evidence type="ECO:0000256" key="1">
    <source>
        <dbReference type="ARBA" id="ARBA00004123"/>
    </source>
</evidence>
<dbReference type="GO" id="GO:0000977">
    <property type="term" value="F:RNA polymerase II transcription regulatory region sequence-specific DNA binding"/>
    <property type="evidence" value="ECO:0007669"/>
    <property type="project" value="TreeGrafter"/>
</dbReference>
<feature type="domain" description="E2F/DP family winged-helix DNA-binding" evidence="11">
    <location>
        <begin position="74"/>
        <end position="158"/>
    </location>
</feature>
<dbReference type="GO" id="GO:0061629">
    <property type="term" value="F:RNA polymerase II-specific DNA-binding transcription factor binding"/>
    <property type="evidence" value="ECO:0007669"/>
    <property type="project" value="EnsemblMetazoa"/>
</dbReference>
<dbReference type="SMART" id="SM01138">
    <property type="entry name" value="DP"/>
    <property type="match status" value="1"/>
</dbReference>